<organism evidence="1 2">
    <name type="scientific">Shinella curvata</name>
    <dbReference type="NCBI Taxonomy" id="1817964"/>
    <lineage>
        <taxon>Bacteria</taxon>
        <taxon>Pseudomonadati</taxon>
        <taxon>Pseudomonadota</taxon>
        <taxon>Alphaproteobacteria</taxon>
        <taxon>Hyphomicrobiales</taxon>
        <taxon>Rhizobiaceae</taxon>
        <taxon>Shinella</taxon>
    </lineage>
</organism>
<reference evidence="1" key="1">
    <citation type="submission" date="2022-04" db="EMBL/GenBank/DDBJ databases">
        <title>Shinella lacus sp. nov., a novel member of the genus Shinella from water.</title>
        <authorList>
            <person name="Deng Y."/>
        </authorList>
    </citation>
    <scope>NUCLEOTIDE SEQUENCE</scope>
    <source>
        <strain evidence="1">JCM 31239</strain>
    </source>
</reference>
<evidence type="ECO:0000313" key="2">
    <source>
        <dbReference type="Proteomes" id="UP001177080"/>
    </source>
</evidence>
<proteinExistence type="predicted"/>
<gene>
    <name evidence="1" type="ORF">GB928_025300</name>
</gene>
<name>A0ABT8XL96_9HYPH</name>
<dbReference type="EMBL" id="WHSC02000013">
    <property type="protein sequence ID" value="MDO6124514.1"/>
    <property type="molecule type" value="Genomic_DNA"/>
</dbReference>
<protein>
    <submittedName>
        <fullName evidence="1">Uncharacterized protein</fullName>
    </submittedName>
</protein>
<sequence length="158" mass="17891">MEFSDFTPLGFSDLTSEEAFVVSVFRHWQSSGSNCREAESSLTDLLKNDRLHHGLEVLFDIFETLPERHRRRAKNDSSVLAPVEEVLLTEIGAFDTTPKQCVKAFQLILDEAGTTVRPASEISRSGHDHLVEMIERKAAKVFDVLYPDFWGTLGHQNQ</sequence>
<dbReference type="RefSeq" id="WP_244763580.1">
    <property type="nucleotide sequence ID" value="NZ_JALJCJ010000008.1"/>
</dbReference>
<accession>A0ABT8XL96</accession>
<comment type="caution">
    <text evidence="1">The sequence shown here is derived from an EMBL/GenBank/DDBJ whole genome shotgun (WGS) entry which is preliminary data.</text>
</comment>
<keyword evidence="2" id="KW-1185">Reference proteome</keyword>
<dbReference type="Proteomes" id="UP001177080">
    <property type="component" value="Unassembled WGS sequence"/>
</dbReference>
<evidence type="ECO:0000313" key="1">
    <source>
        <dbReference type="EMBL" id="MDO6124514.1"/>
    </source>
</evidence>